<organism evidence="2">
    <name type="scientific">Craspedostauros australis</name>
    <dbReference type="NCBI Taxonomy" id="1486917"/>
    <lineage>
        <taxon>Eukaryota</taxon>
        <taxon>Sar</taxon>
        <taxon>Stramenopiles</taxon>
        <taxon>Ochrophyta</taxon>
        <taxon>Bacillariophyta</taxon>
        <taxon>Bacillariophyceae</taxon>
        <taxon>Bacillariophycidae</taxon>
        <taxon>Naviculales</taxon>
        <taxon>Naviculaceae</taxon>
        <taxon>Craspedostauros</taxon>
    </lineage>
</organism>
<dbReference type="EMBL" id="HBEF01005071">
    <property type="protein sequence ID" value="CAD8331026.1"/>
    <property type="molecule type" value="Transcribed_RNA"/>
</dbReference>
<comment type="subcellular location">
    <subcellularLocation>
        <location evidence="1">Cell envelope</location>
    </subcellularLocation>
</comment>
<dbReference type="PANTHER" id="PTHR48059">
    <property type="entry name" value="POLYGALACTURONASE INHIBITOR 1"/>
    <property type="match status" value="1"/>
</dbReference>
<evidence type="ECO:0000256" key="1">
    <source>
        <dbReference type="ARBA" id="ARBA00004196"/>
    </source>
</evidence>
<evidence type="ECO:0000313" key="2">
    <source>
        <dbReference type="EMBL" id="CAD8331026.1"/>
    </source>
</evidence>
<sequence>MGEHNTTLGRCIDSVIARPATAELRKNKTCWSRMLSHQLDASAPSTLCLICAILVPTRIPLHICDCYVLDHFACGRADGFTIAGNLQARSNDLRGPIPDDMYDLKEMRILYLQDNPKLSGSISEDIVKWPELEELQLQETGIGGALPLNLFKAQKLEKLFLHDAKFSGAIPDAIAQLVNLRDARLNNNTFSGAIPATLEQLTPVGNSTLSGLRLHGNNLVGNISQAICDAKGTRSKDLQFLTADCAGDDPEVFCDCCEECY</sequence>
<reference evidence="2" key="1">
    <citation type="submission" date="2021-01" db="EMBL/GenBank/DDBJ databases">
        <authorList>
            <person name="Corre E."/>
            <person name="Pelletier E."/>
            <person name="Niang G."/>
            <person name="Scheremetjew M."/>
            <person name="Finn R."/>
            <person name="Kale V."/>
            <person name="Holt S."/>
            <person name="Cochrane G."/>
            <person name="Meng A."/>
            <person name="Brown T."/>
            <person name="Cohen L."/>
        </authorList>
    </citation>
    <scope>NUCLEOTIDE SEQUENCE</scope>
    <source>
        <strain evidence="2">CCMP3328</strain>
    </source>
</reference>
<dbReference type="AlphaFoldDB" id="A0A7R9WRT2"/>
<protein>
    <submittedName>
        <fullName evidence="2">Uncharacterized protein</fullName>
    </submittedName>
</protein>
<dbReference type="InterPro" id="IPR032675">
    <property type="entry name" value="LRR_dom_sf"/>
</dbReference>
<dbReference type="PANTHER" id="PTHR48059:SF30">
    <property type="entry name" value="OS06G0587000 PROTEIN"/>
    <property type="match status" value="1"/>
</dbReference>
<name>A0A7R9WRT2_9STRA</name>
<dbReference type="SUPFAM" id="SSF52058">
    <property type="entry name" value="L domain-like"/>
    <property type="match status" value="1"/>
</dbReference>
<dbReference type="InterPro" id="IPR051848">
    <property type="entry name" value="PGIP"/>
</dbReference>
<gene>
    <name evidence="2" type="ORF">CAUS1442_LOCUS3125</name>
</gene>
<proteinExistence type="predicted"/>
<accession>A0A7R9WRT2</accession>
<dbReference type="Gene3D" id="3.80.10.10">
    <property type="entry name" value="Ribonuclease Inhibitor"/>
    <property type="match status" value="1"/>
</dbReference>